<sequence length="453" mass="50717">MLTRIEIDGFKTFEEFGVDLGPMQVILGPNASGKSNLFDAIRLLSNLAQSDLRSSVRGLRGEPVELFRIGAGSRSSRMAFAVELLLAPCVRDSWGETVKISHSRVRYEIEIELRQVSLGLERLVVVKEAATPIQPERDLWLQRRISLQFQQAFLKYGHSEPWLTTVETNGQHHFQIMPDASGVGRTQRATNAQQSVLSSITTAEYPHLYAIREEMRSWRFLQLDPYKLRRPSPTTAAFELEPDGANLATVLAKIQTETATESQPKGAIADIAAALTSLISGVVDLDISLDRKNKEYQIEIGYRDSIPFSSRVVSDGTLRVLALLVLLYDPKHSGLVCFEEPENGVHPFRLKTLIELLRSGVTDITSEEVDETEPLFQMLLNSHSPIVLAGLEEPEALFADIVSVVKPEASTVSRKTRIRPVATFKRESKAESELEYVSPFEVERYLHSVDRES</sequence>
<dbReference type="RefSeq" id="WP_190836488.1">
    <property type="nucleotide sequence ID" value="NZ_CAWPPI010000110.1"/>
</dbReference>
<protein>
    <submittedName>
        <fullName evidence="3">AAA family ATPase</fullName>
    </submittedName>
</protein>
<comment type="caution">
    <text evidence="3">The sequence shown here is derived from an EMBL/GenBank/DDBJ whole genome shotgun (WGS) entry which is preliminary data.</text>
</comment>
<dbReference type="EMBL" id="JACXAE010000110">
    <property type="protein sequence ID" value="MBD2777420.1"/>
    <property type="molecule type" value="Genomic_DNA"/>
</dbReference>
<keyword evidence="4" id="KW-1185">Reference proteome</keyword>
<feature type="domain" description="ATPase AAA-type core" evidence="1">
    <location>
        <begin position="252"/>
        <end position="388"/>
    </location>
</feature>
<dbReference type="InterPro" id="IPR027417">
    <property type="entry name" value="P-loop_NTPase"/>
</dbReference>
<accession>A0A8J7CHA8</accession>
<dbReference type="GO" id="GO:0000731">
    <property type="term" value="P:DNA synthesis involved in DNA repair"/>
    <property type="evidence" value="ECO:0007669"/>
    <property type="project" value="TreeGrafter"/>
</dbReference>
<dbReference type="Gene3D" id="3.40.50.300">
    <property type="entry name" value="P-loop containing nucleotide triphosphate hydrolases"/>
    <property type="match status" value="1"/>
</dbReference>
<gene>
    <name evidence="3" type="ORF">ICL16_36575</name>
</gene>
<dbReference type="Proteomes" id="UP000629098">
    <property type="component" value="Unassembled WGS sequence"/>
</dbReference>
<dbReference type="PANTHER" id="PTHR32182">
    <property type="entry name" value="DNA REPLICATION AND REPAIR PROTEIN RECF"/>
    <property type="match status" value="1"/>
</dbReference>
<evidence type="ECO:0000313" key="4">
    <source>
        <dbReference type="Proteomes" id="UP000629098"/>
    </source>
</evidence>
<dbReference type="GO" id="GO:0005524">
    <property type="term" value="F:ATP binding"/>
    <property type="evidence" value="ECO:0007669"/>
    <property type="project" value="InterPro"/>
</dbReference>
<feature type="domain" description="Rad50/SbcC-type AAA" evidence="2">
    <location>
        <begin position="4"/>
        <end position="44"/>
    </location>
</feature>
<dbReference type="InterPro" id="IPR003959">
    <property type="entry name" value="ATPase_AAA_core"/>
</dbReference>
<dbReference type="Pfam" id="PF13304">
    <property type="entry name" value="AAA_21"/>
    <property type="match status" value="1"/>
</dbReference>
<name>A0A8J7CHA8_9CYAN</name>
<organism evidence="3 4">
    <name type="scientific">Iningainema tapete BLCC-T55</name>
    <dbReference type="NCBI Taxonomy" id="2748662"/>
    <lineage>
        <taxon>Bacteria</taxon>
        <taxon>Bacillati</taxon>
        <taxon>Cyanobacteriota</taxon>
        <taxon>Cyanophyceae</taxon>
        <taxon>Nostocales</taxon>
        <taxon>Scytonemataceae</taxon>
        <taxon>Iningainema tapete</taxon>
    </lineage>
</organism>
<dbReference type="GO" id="GO:0016887">
    <property type="term" value="F:ATP hydrolysis activity"/>
    <property type="evidence" value="ECO:0007669"/>
    <property type="project" value="InterPro"/>
</dbReference>
<evidence type="ECO:0000259" key="1">
    <source>
        <dbReference type="Pfam" id="PF13304"/>
    </source>
</evidence>
<dbReference type="PANTHER" id="PTHR32182:SF22">
    <property type="entry name" value="ATP-DEPENDENT ENDONUCLEASE, OLD FAMILY-RELATED"/>
    <property type="match status" value="1"/>
</dbReference>
<reference evidence="3" key="1">
    <citation type="submission" date="2020-09" db="EMBL/GenBank/DDBJ databases">
        <title>Iningainema tapete sp. nov. (Scytonemataceae, Cyanobacteria) from greenhouses in central Florida (USA) produces two types of nodularin with biosynthetic potential for microcystin-LR and anabaenopeptins.</title>
        <authorList>
            <person name="Berthold D.E."/>
            <person name="Lefler F.W."/>
            <person name="Huang I.-S."/>
            <person name="Abdulla H."/>
            <person name="Zimba P.V."/>
            <person name="Laughinghouse H.D. IV."/>
        </authorList>
    </citation>
    <scope>NUCLEOTIDE SEQUENCE</scope>
    <source>
        <strain evidence="3">BLCCT55</strain>
    </source>
</reference>
<evidence type="ECO:0000313" key="3">
    <source>
        <dbReference type="EMBL" id="MBD2777420.1"/>
    </source>
</evidence>
<dbReference type="Pfam" id="PF13476">
    <property type="entry name" value="AAA_23"/>
    <property type="match status" value="1"/>
</dbReference>
<dbReference type="InterPro" id="IPR038729">
    <property type="entry name" value="Rad50/SbcC_AAA"/>
</dbReference>
<dbReference type="AlphaFoldDB" id="A0A8J7CHA8"/>
<dbReference type="GO" id="GO:0006302">
    <property type="term" value="P:double-strand break repair"/>
    <property type="evidence" value="ECO:0007669"/>
    <property type="project" value="InterPro"/>
</dbReference>
<proteinExistence type="predicted"/>
<evidence type="ECO:0000259" key="2">
    <source>
        <dbReference type="Pfam" id="PF13476"/>
    </source>
</evidence>
<dbReference type="SUPFAM" id="SSF52540">
    <property type="entry name" value="P-loop containing nucleoside triphosphate hydrolases"/>
    <property type="match status" value="1"/>
</dbReference>